<evidence type="ECO:0000313" key="2">
    <source>
        <dbReference type="EMBL" id="KAF2394886.1"/>
    </source>
</evidence>
<protein>
    <recommendedName>
        <fullName evidence="4">Lipoprotein</fullName>
    </recommendedName>
</protein>
<dbReference type="RefSeq" id="WP_163909923.1">
    <property type="nucleotide sequence ID" value="NZ_JAAAXX010000001.1"/>
</dbReference>
<feature type="signal peptide" evidence="1">
    <location>
        <begin position="1"/>
        <end position="24"/>
    </location>
</feature>
<comment type="caution">
    <text evidence="2">The sequence shown here is derived from an EMBL/GenBank/DDBJ whole genome shotgun (WGS) entry which is preliminary data.</text>
</comment>
<dbReference type="Gene3D" id="2.60.40.10">
    <property type="entry name" value="Immunoglobulins"/>
    <property type="match status" value="1"/>
</dbReference>
<gene>
    <name evidence="2" type="ORF">FX983_02869</name>
</gene>
<evidence type="ECO:0000256" key="1">
    <source>
        <dbReference type="SAM" id="SignalP"/>
    </source>
</evidence>
<dbReference type="AlphaFoldDB" id="A0A6L5C1N2"/>
<organism evidence="2 3">
    <name type="scientific">Pseudomonas frederiksbergensis</name>
    <dbReference type="NCBI Taxonomy" id="104087"/>
    <lineage>
        <taxon>Bacteria</taxon>
        <taxon>Pseudomonadati</taxon>
        <taxon>Pseudomonadota</taxon>
        <taxon>Gammaproteobacteria</taxon>
        <taxon>Pseudomonadales</taxon>
        <taxon>Pseudomonadaceae</taxon>
        <taxon>Pseudomonas</taxon>
    </lineage>
</organism>
<evidence type="ECO:0000313" key="3">
    <source>
        <dbReference type="Proteomes" id="UP000475265"/>
    </source>
</evidence>
<dbReference type="EMBL" id="JAAAXX010000001">
    <property type="protein sequence ID" value="KAF2394886.1"/>
    <property type="molecule type" value="Genomic_DNA"/>
</dbReference>
<evidence type="ECO:0008006" key="4">
    <source>
        <dbReference type="Google" id="ProtNLM"/>
    </source>
</evidence>
<name>A0A6L5C1N2_9PSED</name>
<dbReference type="Pfam" id="PF05345">
    <property type="entry name" value="He_PIG"/>
    <property type="match status" value="1"/>
</dbReference>
<feature type="chain" id="PRO_5027081875" description="Lipoprotein" evidence="1">
    <location>
        <begin position="25"/>
        <end position="128"/>
    </location>
</feature>
<dbReference type="PROSITE" id="PS51257">
    <property type="entry name" value="PROKAR_LIPOPROTEIN"/>
    <property type="match status" value="1"/>
</dbReference>
<sequence>MKRALFSIIALSLLLSGCELSTLASCSGRAPLTIQPDNLVSATTGKPYRVSVEVERPNIAVAGFYVDPAQPLPEGLKLVYEEGQNHADIVGTPTKPGRYEVSIYLNTYGTQCTGQAAQRTYTLNVDSD</sequence>
<keyword evidence="1" id="KW-0732">Signal</keyword>
<proteinExistence type="predicted"/>
<reference evidence="2 3" key="1">
    <citation type="submission" date="2019-12" db="EMBL/GenBank/DDBJ databases">
        <title>Endophytic bacteria associated with Panax ginseng seedlings.</title>
        <authorList>
            <person name="Park J.M."/>
            <person name="Shin R."/>
            <person name="Jo S.H."/>
        </authorList>
    </citation>
    <scope>NUCLEOTIDE SEQUENCE [LARGE SCALE GENOMIC DNA]</scope>
    <source>
        <strain evidence="2 3">PgKB32</strain>
    </source>
</reference>
<dbReference type="InterPro" id="IPR013783">
    <property type="entry name" value="Ig-like_fold"/>
</dbReference>
<dbReference type="Proteomes" id="UP000475265">
    <property type="component" value="Unassembled WGS sequence"/>
</dbReference>
<accession>A0A6L5C1N2</accession>